<name>A0A1D8TSW2_9CYAN</name>
<dbReference type="EMBL" id="CP017599">
    <property type="protein sequence ID" value="AOX00675.1"/>
    <property type="molecule type" value="Genomic_DNA"/>
</dbReference>
<protein>
    <submittedName>
        <fullName evidence="1">Uncharacterized protein</fullName>
    </submittedName>
</protein>
<evidence type="ECO:0000313" key="1">
    <source>
        <dbReference type="EMBL" id="AOX00675.1"/>
    </source>
</evidence>
<accession>A0A1D8TSW2</accession>
<organism evidence="1 2">
    <name type="scientific">Moorena producens PAL-8-15-08-1</name>
    <dbReference type="NCBI Taxonomy" id="1458985"/>
    <lineage>
        <taxon>Bacteria</taxon>
        <taxon>Bacillati</taxon>
        <taxon>Cyanobacteriota</taxon>
        <taxon>Cyanophyceae</taxon>
        <taxon>Coleofasciculales</taxon>
        <taxon>Coleofasciculaceae</taxon>
        <taxon>Moorena</taxon>
    </lineage>
</organism>
<dbReference type="RefSeq" id="WP_070393128.1">
    <property type="nucleotide sequence ID" value="NZ_CP017599.1"/>
</dbReference>
<dbReference type="AlphaFoldDB" id="A0A1D8TSW2"/>
<proteinExistence type="predicted"/>
<evidence type="ECO:0000313" key="2">
    <source>
        <dbReference type="Proteomes" id="UP000177870"/>
    </source>
</evidence>
<dbReference type="OrthoDB" id="475019at2"/>
<dbReference type="Proteomes" id="UP000177870">
    <property type="component" value="Chromosome"/>
</dbReference>
<reference evidence="2" key="1">
    <citation type="submission" date="2016-10" db="EMBL/GenBank/DDBJ databases">
        <title>Comparative genomics uncovers the prolific and rare metabolic potential of the cyanobacterial genus Moorea.</title>
        <authorList>
            <person name="Leao T."/>
            <person name="Castelao G."/>
            <person name="Korobeynikov A."/>
            <person name="Monroe E.A."/>
            <person name="Podell S."/>
            <person name="Glukhov E."/>
            <person name="Allen E."/>
            <person name="Gerwick W.H."/>
            <person name="Gerwick L."/>
        </authorList>
    </citation>
    <scope>NUCLEOTIDE SEQUENCE [LARGE SCALE GENOMIC DNA]</scope>
    <source>
        <strain evidence="2">PAL-8-15-08-1</strain>
    </source>
</reference>
<gene>
    <name evidence="1" type="ORF">BJP34_15570</name>
</gene>
<sequence length="149" mass="16557">MSFDKINRELIWDCILPELTGLKAIYSKLFMAHVTPSDKRLTLGEKRNAKPMATVASVYTIDLQYNDYLKAGLPIATGVKNGACRHLIKDRMDLTGARWSLMGADTKLRSKVQLSLPPISLSPYLPISPSPYLPISLSNQSTLFECNSV</sequence>
<dbReference type="KEGG" id="mpro:BJP34_15570"/>